<organism evidence="7">
    <name type="scientific">Sedimenticola thiotaurini</name>
    <dbReference type="NCBI Taxonomy" id="1543721"/>
    <lineage>
        <taxon>Bacteria</taxon>
        <taxon>Pseudomonadati</taxon>
        <taxon>Pseudomonadota</taxon>
        <taxon>Gammaproteobacteria</taxon>
        <taxon>Chromatiales</taxon>
        <taxon>Sedimenticolaceae</taxon>
        <taxon>Sedimenticola</taxon>
    </lineage>
</organism>
<comment type="caution">
    <text evidence="7">The sequence shown here is derived from an EMBL/GenBank/DDBJ whole genome shotgun (WGS) entry which is preliminary data.</text>
</comment>
<name>A0A831W727_9GAMM</name>
<evidence type="ECO:0000256" key="5">
    <source>
        <dbReference type="ARBA" id="ARBA00023136"/>
    </source>
</evidence>
<evidence type="ECO:0000313" key="7">
    <source>
        <dbReference type="EMBL" id="HEB97863.1"/>
    </source>
</evidence>
<dbReference type="Proteomes" id="UP000886251">
    <property type="component" value="Unassembled WGS sequence"/>
</dbReference>
<proteinExistence type="predicted"/>
<sequence length="121" mass="12709">MTLTSKHQALRIVLAQLATSVAAALALVFLGTTEAWSGLAGGLIATAGNAFFMIRVFIPYRAQEPARLLGAFYGAEFQKLILIAVMFAGVVLWLQPMSPAALFGVFLLVQLVPAAVAATSS</sequence>
<dbReference type="Pfam" id="PF03899">
    <property type="entry name" value="ATP-synt_I"/>
    <property type="match status" value="1"/>
</dbReference>
<keyword evidence="4 6" id="KW-1133">Transmembrane helix</keyword>
<dbReference type="InterPro" id="IPR005598">
    <property type="entry name" value="ATP_synth_I"/>
</dbReference>
<feature type="transmembrane region" description="Helical" evidence="6">
    <location>
        <begin position="100"/>
        <end position="119"/>
    </location>
</feature>
<protein>
    <submittedName>
        <fullName evidence="7">F0F1 ATP synthase subunit I</fullName>
    </submittedName>
</protein>
<dbReference type="GO" id="GO:0005886">
    <property type="term" value="C:plasma membrane"/>
    <property type="evidence" value="ECO:0007669"/>
    <property type="project" value="UniProtKB-SubCell"/>
</dbReference>
<accession>A0A831W727</accession>
<evidence type="ECO:0000256" key="3">
    <source>
        <dbReference type="ARBA" id="ARBA00022692"/>
    </source>
</evidence>
<comment type="subcellular location">
    <subcellularLocation>
        <location evidence="1">Cell membrane</location>
        <topology evidence="1">Multi-pass membrane protein</topology>
    </subcellularLocation>
</comment>
<feature type="transmembrane region" description="Helical" evidence="6">
    <location>
        <begin position="70"/>
        <end position="94"/>
    </location>
</feature>
<evidence type="ECO:0000256" key="4">
    <source>
        <dbReference type="ARBA" id="ARBA00022989"/>
    </source>
</evidence>
<feature type="transmembrane region" description="Helical" evidence="6">
    <location>
        <begin position="36"/>
        <end position="58"/>
    </location>
</feature>
<reference evidence="7" key="1">
    <citation type="journal article" date="2020" name="mSystems">
        <title>Genome- and Community-Level Interaction Insights into Carbon Utilization and Element Cycling Functions of Hydrothermarchaeota in Hydrothermal Sediment.</title>
        <authorList>
            <person name="Zhou Z."/>
            <person name="Liu Y."/>
            <person name="Xu W."/>
            <person name="Pan J."/>
            <person name="Luo Z.H."/>
            <person name="Li M."/>
        </authorList>
    </citation>
    <scope>NUCLEOTIDE SEQUENCE [LARGE SCALE GENOMIC DNA]</scope>
    <source>
        <strain evidence="7">HyVt-443</strain>
    </source>
</reference>
<evidence type="ECO:0000256" key="1">
    <source>
        <dbReference type="ARBA" id="ARBA00004651"/>
    </source>
</evidence>
<feature type="transmembrane region" description="Helical" evidence="6">
    <location>
        <begin position="12"/>
        <end position="30"/>
    </location>
</feature>
<gene>
    <name evidence="7" type="ORF">ENI96_15700</name>
</gene>
<dbReference type="EMBL" id="DRKP01000194">
    <property type="protein sequence ID" value="HEB97863.1"/>
    <property type="molecule type" value="Genomic_DNA"/>
</dbReference>
<keyword evidence="3 6" id="KW-0812">Transmembrane</keyword>
<dbReference type="AlphaFoldDB" id="A0A831W727"/>
<keyword evidence="5 6" id="KW-0472">Membrane</keyword>
<keyword evidence="2" id="KW-1003">Cell membrane</keyword>
<evidence type="ECO:0000256" key="6">
    <source>
        <dbReference type="SAM" id="Phobius"/>
    </source>
</evidence>
<evidence type="ECO:0000256" key="2">
    <source>
        <dbReference type="ARBA" id="ARBA00022475"/>
    </source>
</evidence>